<feature type="region of interest" description="Disordered" evidence="1">
    <location>
        <begin position="1265"/>
        <end position="1288"/>
    </location>
</feature>
<dbReference type="Gene3D" id="1.10.1000.11">
    <property type="entry name" value="Arf Nucleotide-binding Site Opener,domain 2"/>
    <property type="match status" value="1"/>
</dbReference>
<evidence type="ECO:0000313" key="3">
    <source>
        <dbReference type="EMBL" id="KPA82302.1"/>
    </source>
</evidence>
<dbReference type="PANTHER" id="PTHR10663:SF388">
    <property type="entry name" value="GOLGI-SPECIFIC BREFELDIN A-RESISTANCE GUANINE NUCLEOTIDE EXCHANGE FACTOR 1"/>
    <property type="match status" value="1"/>
</dbReference>
<dbReference type="SMART" id="SM00222">
    <property type="entry name" value="Sec7"/>
    <property type="match status" value="1"/>
</dbReference>
<feature type="compositionally biased region" description="Basic and acidic residues" evidence="1">
    <location>
        <begin position="149"/>
        <end position="163"/>
    </location>
</feature>
<dbReference type="OMA" id="IPQIYNF"/>
<dbReference type="CDD" id="cd00171">
    <property type="entry name" value="Sec7"/>
    <property type="match status" value="1"/>
</dbReference>
<dbReference type="PANTHER" id="PTHR10663">
    <property type="entry name" value="GUANYL-NUCLEOTIDE EXCHANGE FACTOR"/>
    <property type="match status" value="1"/>
</dbReference>
<evidence type="ECO:0000256" key="1">
    <source>
        <dbReference type="SAM" id="MobiDB-lite"/>
    </source>
</evidence>
<name>A0A0N0DX17_LEPPY</name>
<dbReference type="GeneID" id="26903693"/>
<dbReference type="InterPro" id="IPR000904">
    <property type="entry name" value="Sec7_dom"/>
</dbReference>
<comment type="caution">
    <text evidence="3">The sequence shown here is derived from an EMBL/GenBank/DDBJ whole genome shotgun (WGS) entry which is preliminary data.</text>
</comment>
<sequence>MQDASESLIPQIYNFIRVLHLNPLETLTNELSDAGAGGPAGSPTGQSSPVGRVSPASPSSTVSGNAFPRLSRTQLQRKQERRDILLDSLAEFCSDPRFGSFCFIHYDLSWRYSSLLPQLCQVLVNNAYPMGRDDDALDRLRRGNSSRGGRGEESGDDGCERGGRNGGLRLSRAAHGVGSGGSGNRGAGGGRASAGPLLQRTQRIALDAATNMISGIALRAIDAGATSSAEHPAACGSSSSPSSSELRHLTQQAMREKERLTQFAALFEDSPMKKGIPFLLEHAVQVPRGTEAQASMAHRTQLIVAEPAGGREIGEALYRLSIVLNKRVLGDYIGDQGRDKAEEASRSPSDGASAAPAPALFSVRFFEAQLTGFIHQFQFHNTPLLTAIREMVYLLCLPGESQKIDRVMESFAKHWYQQNLTRLPNGEVQKDESVNPFHSESGAFVLSFAIIMLNTDQHSGKVAHQMKKDDFVKMNRGIDDGKDVPAEYLGRVYDDVRQHEVVMADMMDRGFGNDTTWRLEMRPCTSFLQIALADGAATVQKNAGAVESLASMSAHEPVGVLLSDRNTVLRTFDPFLFQSLWKRSLLVFDGMLESVVDEVTQASVARGRSLAEAVADVQRRLPVEMSVLQSSLRGVSMLARAANAFGLPAVADQCLLGLLRHVVMSLSNAEEEVRRLYRSVPRMLCLMEVFALLVDVHRSLKDSWLPLARLVLDMQLMGLLVDYGERAVPQQRNSRVKADSGNGEAATKANEGLQTSKVGTAESAGSFAILLQDPGICANVFAPLTSTAAAQKQNGERGWFSSFFGGDETSPISEAELSELQAAHQRIRSCIPDMRQMLSLLRVVAADPEHGSRCVMSLCAACSISAAPVMTSSDAESSKNSGAHTHDRVRADRISEAAAYAASYELALICAVVGGASTPDVLQPEHLAPLTARISRLLAEVGAFLADVRAGDNVRRYWFSVGSRVVGAAVQLMAAHWGGPAGAVALEQLWTCWMRAPAVVFTAVVAQHVSSFLYQAVVVRGAEAETSATAEAVDGEDAAVLLRPRQTEHEEQIAPWASGSEVLVLLAPFATHAAATTDTTVQRHVLSILFFVVKQGGYDVVEDTESIVSLCLSFSVWPRGTADGNVARGGRGRDGTAASLPSGASVAEILSLSGRNVLIQHVGKTFGEKRGEEGFDATVNDAEGWYSQWLFVLRSLGALALCSPEARDGSEALLCLQRALLDSEAKVLPTSAVVAVYKDILIPLTERLCVPKAKVQSGLRWTSAVASSNGGGAAAASGRDDSGGNDNSKRGMVGSIVNALLAPSSSSNAEEVAATAMGTGSSTCTSPARRASAPTSFVSTEVKCRLLSLVPKVLLRYTAALTRDLEMLVSVWRQVLGTLYAVYSFYPPDSASADGAQDEASLVQEAVEETVKNMIYVMAATWNDSAVPQQFTEGRAGFWVAIVRLVQPFPFSGPLLEFMAKEKLTHFAPTESASSTEI</sequence>
<reference evidence="3 4" key="1">
    <citation type="submission" date="2015-07" db="EMBL/GenBank/DDBJ databases">
        <title>High-quality genome of monoxenous trypanosomatid Leptomonas pyrrhocoris.</title>
        <authorList>
            <person name="Flegontov P."/>
            <person name="Butenko A."/>
            <person name="Firsov S."/>
            <person name="Vlcek C."/>
            <person name="Logacheva M.D."/>
            <person name="Field M."/>
            <person name="Filatov D."/>
            <person name="Flegontova O."/>
            <person name="Gerasimov E."/>
            <person name="Jackson A.P."/>
            <person name="Kelly S."/>
            <person name="Opperdoes F."/>
            <person name="O'Reilly A."/>
            <person name="Votypka J."/>
            <person name="Yurchenko V."/>
            <person name="Lukes J."/>
        </authorList>
    </citation>
    <scope>NUCLEOTIDE SEQUENCE [LARGE SCALE GENOMIC DNA]</scope>
    <source>
        <strain evidence="3">H10</strain>
    </source>
</reference>
<dbReference type="PROSITE" id="PS50190">
    <property type="entry name" value="SEC7"/>
    <property type="match status" value="1"/>
</dbReference>
<feature type="region of interest" description="Disordered" evidence="1">
    <location>
        <begin position="133"/>
        <end position="194"/>
    </location>
</feature>
<dbReference type="Pfam" id="PF01369">
    <property type="entry name" value="Sec7"/>
    <property type="match status" value="1"/>
</dbReference>
<dbReference type="InterPro" id="IPR035999">
    <property type="entry name" value="Sec7_dom_sf"/>
</dbReference>
<dbReference type="EMBL" id="LGTL01000005">
    <property type="protein sequence ID" value="KPA82302.1"/>
    <property type="molecule type" value="Genomic_DNA"/>
</dbReference>
<feature type="domain" description="SEC7" evidence="2">
    <location>
        <begin position="250"/>
        <end position="499"/>
    </location>
</feature>
<evidence type="ECO:0000259" key="2">
    <source>
        <dbReference type="PROSITE" id="PS50190"/>
    </source>
</evidence>
<dbReference type="SUPFAM" id="SSF48425">
    <property type="entry name" value="Sec7 domain"/>
    <property type="match status" value="1"/>
</dbReference>
<feature type="compositionally biased region" description="Low complexity" evidence="1">
    <location>
        <begin position="167"/>
        <end position="176"/>
    </location>
</feature>
<feature type="region of interest" description="Disordered" evidence="1">
    <location>
        <begin position="229"/>
        <end position="251"/>
    </location>
</feature>
<keyword evidence="4" id="KW-1185">Reference proteome</keyword>
<feature type="compositionally biased region" description="Gly residues" evidence="1">
    <location>
        <begin position="177"/>
        <end position="192"/>
    </location>
</feature>
<dbReference type="GO" id="GO:0005085">
    <property type="term" value="F:guanyl-nucleotide exchange factor activity"/>
    <property type="evidence" value="ECO:0007669"/>
    <property type="project" value="InterPro"/>
</dbReference>
<feature type="region of interest" description="Disordered" evidence="1">
    <location>
        <begin position="731"/>
        <end position="754"/>
    </location>
</feature>
<protein>
    <recommendedName>
        <fullName evidence="2">SEC7 domain-containing protein</fullName>
    </recommendedName>
</protein>
<gene>
    <name evidence="3" type="ORF">ABB37_03402</name>
</gene>
<dbReference type="GO" id="GO:0012505">
    <property type="term" value="C:endomembrane system"/>
    <property type="evidence" value="ECO:0007669"/>
    <property type="project" value="UniProtKB-ARBA"/>
</dbReference>
<proteinExistence type="predicted"/>
<dbReference type="RefSeq" id="XP_015660741.1">
    <property type="nucleotide sequence ID" value="XM_015800734.1"/>
</dbReference>
<dbReference type="GO" id="GO:0032012">
    <property type="term" value="P:regulation of ARF protein signal transduction"/>
    <property type="evidence" value="ECO:0007669"/>
    <property type="project" value="InterPro"/>
</dbReference>
<feature type="region of interest" description="Disordered" evidence="1">
    <location>
        <begin position="30"/>
        <end position="75"/>
    </location>
</feature>
<accession>A0A0N0DX17</accession>
<dbReference type="InterPro" id="IPR023394">
    <property type="entry name" value="Sec7_C_sf"/>
</dbReference>
<dbReference type="OrthoDB" id="430364at2759"/>
<dbReference type="VEuPathDB" id="TriTrypDB:LpyrH10_05_2620"/>
<dbReference type="GO" id="GO:0005737">
    <property type="term" value="C:cytoplasm"/>
    <property type="evidence" value="ECO:0007669"/>
    <property type="project" value="UniProtKB-ARBA"/>
</dbReference>
<dbReference type="GO" id="GO:0016192">
    <property type="term" value="P:vesicle-mediated transport"/>
    <property type="evidence" value="ECO:0007669"/>
    <property type="project" value="UniProtKB-ARBA"/>
</dbReference>
<organism evidence="3 4">
    <name type="scientific">Leptomonas pyrrhocoris</name>
    <name type="common">Firebug parasite</name>
    <dbReference type="NCBI Taxonomy" id="157538"/>
    <lineage>
        <taxon>Eukaryota</taxon>
        <taxon>Discoba</taxon>
        <taxon>Euglenozoa</taxon>
        <taxon>Kinetoplastea</taxon>
        <taxon>Metakinetoplastina</taxon>
        <taxon>Trypanosomatida</taxon>
        <taxon>Trypanosomatidae</taxon>
        <taxon>Leishmaniinae</taxon>
        <taxon>Leptomonas</taxon>
    </lineage>
</organism>
<evidence type="ECO:0000313" key="4">
    <source>
        <dbReference type="Proteomes" id="UP000037923"/>
    </source>
</evidence>
<dbReference type="Proteomes" id="UP000037923">
    <property type="component" value="Unassembled WGS sequence"/>
</dbReference>